<accession>A0AAD8AAY2</accession>
<comment type="caution">
    <text evidence="4">The sequence shown here is derived from an EMBL/GenBank/DDBJ whole genome shotgun (WGS) entry which is preliminary data.</text>
</comment>
<evidence type="ECO:0000313" key="5">
    <source>
        <dbReference type="Proteomes" id="UP001233999"/>
    </source>
</evidence>
<dbReference type="GO" id="GO:0003676">
    <property type="term" value="F:nucleic acid binding"/>
    <property type="evidence" value="ECO:0007669"/>
    <property type="project" value="InterPro"/>
</dbReference>
<feature type="non-terminal residue" evidence="4">
    <location>
        <position position="1"/>
    </location>
</feature>
<keyword evidence="2" id="KW-0547">Nucleotide-binding</keyword>
<feature type="domain" description="Helicase ATP-binding" evidence="3">
    <location>
        <begin position="91"/>
        <end position="176"/>
    </location>
</feature>
<dbReference type="GO" id="GO:0016787">
    <property type="term" value="F:hydrolase activity"/>
    <property type="evidence" value="ECO:0007669"/>
    <property type="project" value="UniProtKB-KW"/>
</dbReference>
<dbReference type="PROSITE" id="PS51192">
    <property type="entry name" value="HELICASE_ATP_BIND_1"/>
    <property type="match status" value="1"/>
</dbReference>
<protein>
    <recommendedName>
        <fullName evidence="3">Helicase ATP-binding domain-containing protein</fullName>
    </recommendedName>
</protein>
<keyword evidence="5" id="KW-1185">Reference proteome</keyword>
<name>A0AAD8AAY2_DIPPU</name>
<evidence type="ECO:0000256" key="2">
    <source>
        <dbReference type="ARBA" id="ARBA00022806"/>
    </source>
</evidence>
<reference evidence="4" key="1">
    <citation type="journal article" date="2023" name="IScience">
        <title>Live-bearing cockroach genome reveals convergent evolutionary mechanisms linked to viviparity in insects and beyond.</title>
        <authorList>
            <person name="Fouks B."/>
            <person name="Harrison M.C."/>
            <person name="Mikhailova A.A."/>
            <person name="Marchal E."/>
            <person name="English S."/>
            <person name="Carruthers M."/>
            <person name="Jennings E.C."/>
            <person name="Chiamaka E.L."/>
            <person name="Frigard R.A."/>
            <person name="Pippel M."/>
            <person name="Attardo G.M."/>
            <person name="Benoit J.B."/>
            <person name="Bornberg-Bauer E."/>
            <person name="Tobe S.S."/>
        </authorList>
    </citation>
    <scope>NUCLEOTIDE SEQUENCE</scope>
    <source>
        <strain evidence="4">Stay&amp;Tobe</strain>
    </source>
</reference>
<dbReference type="Pfam" id="PF00270">
    <property type="entry name" value="DEAD"/>
    <property type="match status" value="1"/>
</dbReference>
<feature type="non-terminal residue" evidence="4">
    <location>
        <position position="176"/>
    </location>
</feature>
<gene>
    <name evidence="4" type="ORF">L9F63_027310</name>
</gene>
<dbReference type="SUPFAM" id="SSF52540">
    <property type="entry name" value="P-loop containing nucleoside triphosphate hydrolases"/>
    <property type="match status" value="1"/>
</dbReference>
<dbReference type="GO" id="GO:0010468">
    <property type="term" value="P:regulation of gene expression"/>
    <property type="evidence" value="ECO:0007669"/>
    <property type="project" value="UniProtKB-ARBA"/>
</dbReference>
<dbReference type="GO" id="GO:0005524">
    <property type="term" value="F:ATP binding"/>
    <property type="evidence" value="ECO:0007669"/>
    <property type="project" value="InterPro"/>
</dbReference>
<dbReference type="GO" id="GO:0004386">
    <property type="term" value="F:helicase activity"/>
    <property type="evidence" value="ECO:0007669"/>
    <property type="project" value="UniProtKB-KW"/>
</dbReference>
<dbReference type="PANTHER" id="PTHR47958">
    <property type="entry name" value="ATP-DEPENDENT RNA HELICASE DBP3"/>
    <property type="match status" value="1"/>
</dbReference>
<dbReference type="InterPro" id="IPR027417">
    <property type="entry name" value="P-loop_NTPase"/>
</dbReference>
<evidence type="ECO:0000313" key="4">
    <source>
        <dbReference type="EMBL" id="KAJ9595306.1"/>
    </source>
</evidence>
<dbReference type="Gene3D" id="3.40.50.300">
    <property type="entry name" value="P-loop containing nucleotide triphosphate hydrolases"/>
    <property type="match status" value="1"/>
</dbReference>
<organism evidence="4 5">
    <name type="scientific">Diploptera punctata</name>
    <name type="common">Pacific beetle cockroach</name>
    <dbReference type="NCBI Taxonomy" id="6984"/>
    <lineage>
        <taxon>Eukaryota</taxon>
        <taxon>Metazoa</taxon>
        <taxon>Ecdysozoa</taxon>
        <taxon>Arthropoda</taxon>
        <taxon>Hexapoda</taxon>
        <taxon>Insecta</taxon>
        <taxon>Pterygota</taxon>
        <taxon>Neoptera</taxon>
        <taxon>Polyneoptera</taxon>
        <taxon>Dictyoptera</taxon>
        <taxon>Blattodea</taxon>
        <taxon>Blaberoidea</taxon>
        <taxon>Blaberidae</taxon>
        <taxon>Diplopterinae</taxon>
        <taxon>Diploptera</taxon>
    </lineage>
</organism>
<keyword evidence="2" id="KW-0067">ATP-binding</keyword>
<dbReference type="EMBL" id="JASPKZ010002566">
    <property type="protein sequence ID" value="KAJ9595306.1"/>
    <property type="molecule type" value="Genomic_DNA"/>
</dbReference>
<reference evidence="4" key="2">
    <citation type="submission" date="2023-05" db="EMBL/GenBank/DDBJ databases">
        <authorList>
            <person name="Fouks B."/>
        </authorList>
    </citation>
    <scope>NUCLEOTIDE SEQUENCE</scope>
    <source>
        <strain evidence="4">Stay&amp;Tobe</strain>
        <tissue evidence="4">Testes</tissue>
    </source>
</reference>
<proteinExistence type="predicted"/>
<dbReference type="InterPro" id="IPR011545">
    <property type="entry name" value="DEAD/DEAH_box_helicase_dom"/>
</dbReference>
<sequence>INIAATSSCHQNCSFINFNKTFGDSNKFKGDRGGGYRQRGYDRRNGVENRSRFEVDSYRSKHEITVKGDVPNPIESFEEANFPDYVDEEIRYILLSGLNMVGVAQTGSGKTLAYVLPAIVHINNQEHLSRGDGPIALILAPTRELAQQIQKIARDFGSSSHIRNTCVFGGAPKGQQ</sequence>
<dbReference type="Proteomes" id="UP001233999">
    <property type="component" value="Unassembled WGS sequence"/>
</dbReference>
<keyword evidence="1" id="KW-0378">Hydrolase</keyword>
<keyword evidence="2" id="KW-0347">Helicase</keyword>
<dbReference type="AlphaFoldDB" id="A0AAD8AAY2"/>
<evidence type="ECO:0000256" key="1">
    <source>
        <dbReference type="ARBA" id="ARBA00022801"/>
    </source>
</evidence>
<evidence type="ECO:0000259" key="3">
    <source>
        <dbReference type="PROSITE" id="PS51192"/>
    </source>
</evidence>
<dbReference type="InterPro" id="IPR014001">
    <property type="entry name" value="Helicase_ATP-bd"/>
</dbReference>